<dbReference type="HAMAP" id="MF_00422">
    <property type="entry name" value="SecE"/>
    <property type="match status" value="1"/>
</dbReference>
<evidence type="ECO:0000256" key="7">
    <source>
        <dbReference type="ARBA" id="ARBA00023010"/>
    </source>
</evidence>
<dbReference type="GO" id="GO:0008320">
    <property type="term" value="F:protein transmembrane transporter activity"/>
    <property type="evidence" value="ECO:0007669"/>
    <property type="project" value="UniProtKB-UniRule"/>
</dbReference>
<evidence type="ECO:0000256" key="1">
    <source>
        <dbReference type="ARBA" id="ARBA00004370"/>
    </source>
</evidence>
<dbReference type="STRING" id="1801766.A2997_01870"/>
<dbReference type="GO" id="GO:0006605">
    <property type="term" value="P:protein targeting"/>
    <property type="evidence" value="ECO:0007669"/>
    <property type="project" value="UniProtKB-UniRule"/>
</dbReference>
<keyword evidence="6 9" id="KW-1133">Transmembrane helix</keyword>
<dbReference type="AlphaFoldDB" id="A0A1F6WQN6"/>
<dbReference type="GO" id="GO:0009306">
    <property type="term" value="P:protein secretion"/>
    <property type="evidence" value="ECO:0007669"/>
    <property type="project" value="UniProtKB-UniRule"/>
</dbReference>
<gene>
    <name evidence="9" type="primary">secE</name>
    <name evidence="10" type="ORF">A2997_01870</name>
</gene>
<comment type="subunit">
    <text evidence="9">Component of the Sec protein translocase complex. Heterotrimer consisting of SecY, SecE and SecG subunits. The heterotrimers can form oligomers, although 1 heterotrimer is thought to be able to translocate proteins. Interacts with the ribosome. Interacts with SecDF, and other proteins may be involved. Interacts with SecA.</text>
</comment>
<dbReference type="NCBIfam" id="TIGR00964">
    <property type="entry name" value="secE_bact"/>
    <property type="match status" value="1"/>
</dbReference>
<evidence type="ECO:0000256" key="4">
    <source>
        <dbReference type="ARBA" id="ARBA00022692"/>
    </source>
</evidence>
<dbReference type="InterPro" id="IPR005807">
    <property type="entry name" value="SecE_bac"/>
</dbReference>
<evidence type="ECO:0000256" key="5">
    <source>
        <dbReference type="ARBA" id="ARBA00022927"/>
    </source>
</evidence>
<keyword evidence="8 9" id="KW-0472">Membrane</keyword>
<evidence type="ECO:0000256" key="3">
    <source>
        <dbReference type="ARBA" id="ARBA00022475"/>
    </source>
</evidence>
<name>A0A1F6WQN6_9BACT</name>
<dbReference type="EMBL" id="MFUQ01000001">
    <property type="protein sequence ID" value="OGI84166.1"/>
    <property type="molecule type" value="Genomic_DNA"/>
</dbReference>
<protein>
    <recommendedName>
        <fullName evidence="9">Protein translocase subunit SecE</fullName>
    </recommendedName>
</protein>
<comment type="similarity">
    <text evidence="9">Belongs to the SecE/SEC61-gamma family.</text>
</comment>
<dbReference type="GO" id="GO:0065002">
    <property type="term" value="P:intracellular protein transmembrane transport"/>
    <property type="evidence" value="ECO:0007669"/>
    <property type="project" value="UniProtKB-UniRule"/>
</dbReference>
<dbReference type="Proteomes" id="UP000179448">
    <property type="component" value="Unassembled WGS sequence"/>
</dbReference>
<comment type="function">
    <text evidence="9">Essential subunit of the Sec protein translocation channel SecYEG. Clamps together the 2 halves of SecY. May contact the channel plug during translocation.</text>
</comment>
<dbReference type="Pfam" id="PF00584">
    <property type="entry name" value="SecE"/>
    <property type="match status" value="1"/>
</dbReference>
<keyword evidence="5 9" id="KW-0653">Protein transport</keyword>
<dbReference type="GO" id="GO:0005886">
    <property type="term" value="C:plasma membrane"/>
    <property type="evidence" value="ECO:0007669"/>
    <property type="project" value="UniProtKB-SubCell"/>
</dbReference>
<dbReference type="InterPro" id="IPR001901">
    <property type="entry name" value="Translocase_SecE/Sec61-g"/>
</dbReference>
<dbReference type="GO" id="GO:0043952">
    <property type="term" value="P:protein transport by the Sec complex"/>
    <property type="evidence" value="ECO:0007669"/>
    <property type="project" value="UniProtKB-UniRule"/>
</dbReference>
<reference evidence="10 11" key="1">
    <citation type="journal article" date="2016" name="Nat. Commun.">
        <title>Thousands of microbial genomes shed light on interconnected biogeochemical processes in an aquifer system.</title>
        <authorList>
            <person name="Anantharaman K."/>
            <person name="Brown C.T."/>
            <person name="Hug L.A."/>
            <person name="Sharon I."/>
            <person name="Castelle C.J."/>
            <person name="Probst A.J."/>
            <person name="Thomas B.C."/>
            <person name="Singh A."/>
            <person name="Wilkins M.J."/>
            <person name="Karaoz U."/>
            <person name="Brodie E.L."/>
            <person name="Williams K.H."/>
            <person name="Hubbard S.S."/>
            <person name="Banfield J.F."/>
        </authorList>
    </citation>
    <scope>NUCLEOTIDE SEQUENCE [LARGE SCALE GENOMIC DNA]</scope>
</reference>
<evidence type="ECO:0000313" key="10">
    <source>
        <dbReference type="EMBL" id="OGI84166.1"/>
    </source>
</evidence>
<proteinExistence type="inferred from homology"/>
<keyword evidence="4 9" id="KW-0812">Transmembrane</keyword>
<dbReference type="InterPro" id="IPR038379">
    <property type="entry name" value="SecE_sf"/>
</dbReference>
<organism evidence="10 11">
    <name type="scientific">Candidatus Nomurabacteria bacterium RIFCSPLOWO2_01_FULL_36_10b</name>
    <dbReference type="NCBI Taxonomy" id="1801766"/>
    <lineage>
        <taxon>Bacteria</taxon>
        <taxon>Candidatus Nomuraibacteriota</taxon>
    </lineage>
</organism>
<dbReference type="Gene3D" id="1.20.5.1030">
    <property type="entry name" value="Preprotein translocase secy subunit"/>
    <property type="match status" value="1"/>
</dbReference>
<dbReference type="PANTHER" id="PTHR33910">
    <property type="entry name" value="PROTEIN TRANSLOCASE SUBUNIT SECE"/>
    <property type="match status" value="1"/>
</dbReference>
<evidence type="ECO:0000256" key="6">
    <source>
        <dbReference type="ARBA" id="ARBA00022989"/>
    </source>
</evidence>
<sequence>MSVITYLKGVQHEMKEVKWPSRTHVAIFTVLVIAVSVVIAYYLGLFDLIFTKLLQWGITAL</sequence>
<accession>A0A1F6WQN6</accession>
<comment type="subcellular location">
    <subcellularLocation>
        <location evidence="9">Cell membrane</location>
        <topology evidence="9">Single-pass membrane protein</topology>
    </subcellularLocation>
    <subcellularLocation>
        <location evidence="1">Membrane</location>
    </subcellularLocation>
</comment>
<keyword evidence="2 9" id="KW-0813">Transport</keyword>
<comment type="caution">
    <text evidence="10">The sequence shown here is derived from an EMBL/GenBank/DDBJ whole genome shotgun (WGS) entry which is preliminary data.</text>
</comment>
<dbReference type="PANTHER" id="PTHR33910:SF1">
    <property type="entry name" value="PROTEIN TRANSLOCASE SUBUNIT SECE"/>
    <property type="match status" value="1"/>
</dbReference>
<evidence type="ECO:0000256" key="2">
    <source>
        <dbReference type="ARBA" id="ARBA00022448"/>
    </source>
</evidence>
<evidence type="ECO:0000313" key="11">
    <source>
        <dbReference type="Proteomes" id="UP000179448"/>
    </source>
</evidence>
<keyword evidence="7 9" id="KW-0811">Translocation</keyword>
<evidence type="ECO:0000256" key="9">
    <source>
        <dbReference type="HAMAP-Rule" id="MF_00422"/>
    </source>
</evidence>
<keyword evidence="3 9" id="KW-1003">Cell membrane</keyword>
<feature type="transmembrane region" description="Helical" evidence="9">
    <location>
        <begin position="25"/>
        <end position="44"/>
    </location>
</feature>
<evidence type="ECO:0000256" key="8">
    <source>
        <dbReference type="ARBA" id="ARBA00023136"/>
    </source>
</evidence>